<feature type="region of interest" description="Disordered" evidence="1">
    <location>
        <begin position="1"/>
        <end position="42"/>
    </location>
</feature>
<proteinExistence type="predicted"/>
<evidence type="ECO:0000256" key="1">
    <source>
        <dbReference type="SAM" id="MobiDB-lite"/>
    </source>
</evidence>
<protein>
    <submittedName>
        <fullName evidence="5">Uncharacterized protein</fullName>
    </submittedName>
</protein>
<dbReference type="EMBL" id="CAJNYU010003505">
    <property type="protein sequence ID" value="CAF3677819.1"/>
    <property type="molecule type" value="Genomic_DNA"/>
</dbReference>
<dbReference type="Proteomes" id="UP000663869">
    <property type="component" value="Unassembled WGS sequence"/>
</dbReference>
<evidence type="ECO:0000313" key="13">
    <source>
        <dbReference type="Proteomes" id="UP000663873"/>
    </source>
</evidence>
<dbReference type="EMBL" id="CAJOBR010000493">
    <property type="protein sequence ID" value="CAF4515568.1"/>
    <property type="molecule type" value="Genomic_DNA"/>
</dbReference>
<dbReference type="EMBL" id="CAJOBO010000002">
    <property type="protein sequence ID" value="CAF4087172.1"/>
    <property type="molecule type" value="Genomic_DNA"/>
</dbReference>
<dbReference type="EMBL" id="CAJOBQ010000248">
    <property type="protein sequence ID" value="CAF4306590.1"/>
    <property type="molecule type" value="Genomic_DNA"/>
</dbReference>
<reference evidence="5" key="1">
    <citation type="submission" date="2021-02" db="EMBL/GenBank/DDBJ databases">
        <authorList>
            <person name="Nowell W R."/>
        </authorList>
    </citation>
    <scope>NUCLEOTIDE SEQUENCE</scope>
</reference>
<dbReference type="EMBL" id="CAJNXB010004553">
    <property type="protein sequence ID" value="CAF3381362.1"/>
    <property type="molecule type" value="Genomic_DNA"/>
</dbReference>
<dbReference type="Proteomes" id="UP000663862">
    <property type="component" value="Unassembled WGS sequence"/>
</dbReference>
<evidence type="ECO:0000313" key="11">
    <source>
        <dbReference type="EMBL" id="CAF4738902.1"/>
    </source>
</evidence>
<evidence type="ECO:0000313" key="12">
    <source>
        <dbReference type="Proteomes" id="UP000663869"/>
    </source>
</evidence>
<dbReference type="Proteomes" id="UP000663833">
    <property type="component" value="Unassembled WGS sequence"/>
</dbReference>
<dbReference type="Proteomes" id="UP000663851">
    <property type="component" value="Unassembled WGS sequence"/>
</dbReference>
<evidence type="ECO:0000313" key="4">
    <source>
        <dbReference type="EMBL" id="CAF3551538.1"/>
    </source>
</evidence>
<evidence type="ECO:0000313" key="2">
    <source>
        <dbReference type="EMBL" id="CAF3381362.1"/>
    </source>
</evidence>
<dbReference type="EMBL" id="CAJNYT010001837">
    <property type="protein sequence ID" value="CAF3432682.1"/>
    <property type="molecule type" value="Genomic_DNA"/>
</dbReference>
<comment type="caution">
    <text evidence="5">The sequence shown here is derived from an EMBL/GenBank/DDBJ whole genome shotgun (WGS) entry which is preliminary data.</text>
</comment>
<dbReference type="Proteomes" id="UP000663865">
    <property type="component" value="Unassembled WGS sequence"/>
</dbReference>
<evidence type="ECO:0000313" key="10">
    <source>
        <dbReference type="EMBL" id="CAF4552087.1"/>
    </source>
</evidence>
<dbReference type="EMBL" id="CAJOBP010038937">
    <property type="protein sequence ID" value="CAF4738902.1"/>
    <property type="molecule type" value="Genomic_DNA"/>
</dbReference>
<feature type="compositionally biased region" description="Basic and acidic residues" evidence="1">
    <location>
        <begin position="1"/>
        <end position="38"/>
    </location>
</feature>
<dbReference type="Proteomes" id="UP000663873">
    <property type="component" value="Unassembled WGS sequence"/>
</dbReference>
<sequence length="95" mass="11482">MSQSRDTYDDRQPIWEKRRTERSADTIVRKKSKTKETSARGPQRWPQRAISLWDLYYYYIDELERGSSSLHHRHHFYSVLVTTCGHDHNLQPYGR</sequence>
<dbReference type="EMBL" id="CAJOBS010000324">
    <property type="protein sequence ID" value="CAF4552087.1"/>
    <property type="molecule type" value="Genomic_DNA"/>
</dbReference>
<dbReference type="Proteomes" id="UP000663848">
    <property type="component" value="Unassembled WGS sequence"/>
</dbReference>
<evidence type="ECO:0000313" key="8">
    <source>
        <dbReference type="EMBL" id="CAF4306590.1"/>
    </source>
</evidence>
<evidence type="ECO:0000313" key="7">
    <source>
        <dbReference type="EMBL" id="CAF4087172.1"/>
    </source>
</evidence>
<evidence type="ECO:0000313" key="3">
    <source>
        <dbReference type="EMBL" id="CAF3432682.1"/>
    </source>
</evidence>
<evidence type="ECO:0000313" key="5">
    <source>
        <dbReference type="EMBL" id="CAF3677819.1"/>
    </source>
</evidence>
<name>A0A818THT3_9BILA</name>
<organism evidence="5 12">
    <name type="scientific">Rotaria socialis</name>
    <dbReference type="NCBI Taxonomy" id="392032"/>
    <lineage>
        <taxon>Eukaryota</taxon>
        <taxon>Metazoa</taxon>
        <taxon>Spiralia</taxon>
        <taxon>Gnathifera</taxon>
        <taxon>Rotifera</taxon>
        <taxon>Eurotatoria</taxon>
        <taxon>Bdelloidea</taxon>
        <taxon>Philodinida</taxon>
        <taxon>Philodinidae</taxon>
        <taxon>Rotaria</taxon>
    </lineage>
</organism>
<accession>A0A818THT3</accession>
<dbReference type="AlphaFoldDB" id="A0A818THT3"/>
<dbReference type="EMBL" id="CAJNYV010004774">
    <property type="protein sequence ID" value="CAF3693476.1"/>
    <property type="molecule type" value="Genomic_DNA"/>
</dbReference>
<dbReference type="Proteomes" id="UP000663838">
    <property type="component" value="Unassembled WGS sequence"/>
</dbReference>
<dbReference type="Proteomes" id="UP000663825">
    <property type="component" value="Unassembled WGS sequence"/>
</dbReference>
<gene>
    <name evidence="5" type="ORF">FME351_LOCUS26161</name>
    <name evidence="3" type="ORF">GRG538_LOCUS12801</name>
    <name evidence="7" type="ORF">HFQ381_LOCUS96</name>
    <name evidence="6" type="ORF">KIK155_LOCUS26154</name>
    <name evidence="4" type="ORF">LUA448_LOCUS27985</name>
    <name evidence="9" type="ORF">QYT958_LOCUS5808</name>
    <name evidence="2" type="ORF">TIS948_LOCUS25980</name>
    <name evidence="10" type="ORF">TOA249_LOCUS7293</name>
    <name evidence="8" type="ORF">TSG867_LOCUS6609</name>
    <name evidence="11" type="ORF">UJA718_LOCUS38244</name>
</gene>
<evidence type="ECO:0000313" key="6">
    <source>
        <dbReference type="EMBL" id="CAF3693476.1"/>
    </source>
</evidence>
<evidence type="ECO:0000313" key="9">
    <source>
        <dbReference type="EMBL" id="CAF4515568.1"/>
    </source>
</evidence>
<dbReference type="Proteomes" id="UP000663872">
    <property type="component" value="Unassembled WGS sequence"/>
</dbReference>
<keyword evidence="13" id="KW-1185">Reference proteome</keyword>
<dbReference type="EMBL" id="CAJNYD010003909">
    <property type="protein sequence ID" value="CAF3551538.1"/>
    <property type="molecule type" value="Genomic_DNA"/>
</dbReference>